<sequence>MKLVDGLFLESCREVAAKYPEIPYEEITVDNCCLQLVSKPEQFDVMVTPKLYKNLIANMITGLAGGIGVMPGEDFHWTLPDDSQELLLRQEQNERIWLDMVGGPSRYRETILSLKQQIAELSNDAKASKAREKQRDIQYEGMKTQFDILLTSKGIPPCPGDAVCPPRPPQSLPISHGVYGQHRDVTEEPSSDEYDEDYYVGNTLPRC</sequence>
<dbReference type="Gene3D" id="3.40.718.10">
    <property type="entry name" value="Isopropylmalate Dehydrogenase"/>
    <property type="match status" value="1"/>
</dbReference>
<comment type="caution">
    <text evidence="4">The sequence shown here is derived from an EMBL/GenBank/DDBJ whole genome shotgun (WGS) entry which is preliminary data.</text>
</comment>
<evidence type="ECO:0000259" key="3">
    <source>
        <dbReference type="Pfam" id="PF00180"/>
    </source>
</evidence>
<dbReference type="PANTHER" id="PTHR11835">
    <property type="entry name" value="DECARBOXYLATING DEHYDROGENASES-ISOCITRATE, ISOPROPYLMALATE, TARTRATE"/>
    <property type="match status" value="1"/>
</dbReference>
<dbReference type="Proteomes" id="UP000224567">
    <property type="component" value="Unassembled WGS sequence"/>
</dbReference>
<evidence type="ECO:0000313" key="4">
    <source>
        <dbReference type="EMBL" id="PHT38334.1"/>
    </source>
</evidence>
<dbReference type="STRING" id="33114.A0A2G2VZB9"/>
<gene>
    <name evidence="4" type="ORF">CQW23_21907</name>
</gene>
<dbReference type="PANTHER" id="PTHR11835:SF80">
    <property type="entry name" value="ISOCITRATE DEHYDROGENASE [NAD] REGULATORY SUBUNIT 1, MITOCHONDRIAL-RELATED"/>
    <property type="match status" value="1"/>
</dbReference>
<evidence type="ECO:0000313" key="5">
    <source>
        <dbReference type="Proteomes" id="UP000224567"/>
    </source>
</evidence>
<dbReference type="GO" id="GO:0005739">
    <property type="term" value="C:mitochondrion"/>
    <property type="evidence" value="ECO:0007669"/>
    <property type="project" value="TreeGrafter"/>
</dbReference>
<protein>
    <submittedName>
        <fullName evidence="4">Isocitrate dehydrogenase [NAD] regulatory subunit 1, mitochondrial</fullName>
    </submittedName>
</protein>
<evidence type="ECO:0000256" key="1">
    <source>
        <dbReference type="ARBA" id="ARBA00007769"/>
    </source>
</evidence>
<comment type="similarity">
    <text evidence="1">Belongs to the isocitrate and isopropylmalate dehydrogenases family.</text>
</comment>
<dbReference type="GO" id="GO:0004449">
    <property type="term" value="F:isocitrate dehydrogenase (NAD+) activity"/>
    <property type="evidence" value="ECO:0007669"/>
    <property type="project" value="TreeGrafter"/>
</dbReference>
<organism evidence="4 5">
    <name type="scientific">Capsicum baccatum</name>
    <name type="common">Peruvian pepper</name>
    <dbReference type="NCBI Taxonomy" id="33114"/>
    <lineage>
        <taxon>Eukaryota</taxon>
        <taxon>Viridiplantae</taxon>
        <taxon>Streptophyta</taxon>
        <taxon>Embryophyta</taxon>
        <taxon>Tracheophyta</taxon>
        <taxon>Spermatophyta</taxon>
        <taxon>Magnoliopsida</taxon>
        <taxon>eudicotyledons</taxon>
        <taxon>Gunneridae</taxon>
        <taxon>Pentapetalae</taxon>
        <taxon>asterids</taxon>
        <taxon>lamiids</taxon>
        <taxon>Solanales</taxon>
        <taxon>Solanaceae</taxon>
        <taxon>Solanoideae</taxon>
        <taxon>Capsiceae</taxon>
        <taxon>Capsicum</taxon>
    </lineage>
</organism>
<dbReference type="SUPFAM" id="SSF53659">
    <property type="entry name" value="Isocitrate/Isopropylmalate dehydrogenase-like"/>
    <property type="match status" value="1"/>
</dbReference>
<evidence type="ECO:0000256" key="2">
    <source>
        <dbReference type="SAM" id="MobiDB-lite"/>
    </source>
</evidence>
<dbReference type="InterPro" id="IPR024084">
    <property type="entry name" value="IsoPropMal-DH-like_dom"/>
</dbReference>
<feature type="region of interest" description="Disordered" evidence="2">
    <location>
        <begin position="163"/>
        <end position="197"/>
    </location>
</feature>
<reference evidence="5" key="2">
    <citation type="journal article" date="2017" name="J. Anim. Genet.">
        <title>Multiple reference genome sequences of hot pepper reveal the massive evolution of plant disease resistance genes by retroduplication.</title>
        <authorList>
            <person name="Kim S."/>
            <person name="Park J."/>
            <person name="Yeom S.-I."/>
            <person name="Kim Y.-M."/>
            <person name="Seo E."/>
            <person name="Kim K.-T."/>
            <person name="Kim M.-S."/>
            <person name="Lee J.M."/>
            <person name="Cheong K."/>
            <person name="Shin H.-S."/>
            <person name="Kim S.-B."/>
            <person name="Han K."/>
            <person name="Lee J."/>
            <person name="Park M."/>
            <person name="Lee H.-A."/>
            <person name="Lee H.-Y."/>
            <person name="Lee Y."/>
            <person name="Oh S."/>
            <person name="Lee J.H."/>
            <person name="Choi E."/>
            <person name="Choi E."/>
            <person name="Lee S.E."/>
            <person name="Jeon J."/>
            <person name="Kim H."/>
            <person name="Choi G."/>
            <person name="Song H."/>
            <person name="Lee J."/>
            <person name="Lee S.-C."/>
            <person name="Kwon J.-K."/>
            <person name="Lee H.-Y."/>
            <person name="Koo N."/>
            <person name="Hong Y."/>
            <person name="Kim R.W."/>
            <person name="Kang W.-H."/>
            <person name="Huh J.H."/>
            <person name="Kang B.-C."/>
            <person name="Yang T.-J."/>
            <person name="Lee Y.-H."/>
            <person name="Bennetzen J.L."/>
            <person name="Choi D."/>
        </authorList>
    </citation>
    <scope>NUCLEOTIDE SEQUENCE [LARGE SCALE GENOMIC DNA]</scope>
    <source>
        <strain evidence="5">cv. PBC81</strain>
    </source>
</reference>
<reference evidence="4 5" key="1">
    <citation type="journal article" date="2017" name="Genome Biol.">
        <title>New reference genome sequences of hot pepper reveal the massive evolution of plant disease-resistance genes by retroduplication.</title>
        <authorList>
            <person name="Kim S."/>
            <person name="Park J."/>
            <person name="Yeom S.I."/>
            <person name="Kim Y.M."/>
            <person name="Seo E."/>
            <person name="Kim K.T."/>
            <person name="Kim M.S."/>
            <person name="Lee J.M."/>
            <person name="Cheong K."/>
            <person name="Shin H.S."/>
            <person name="Kim S.B."/>
            <person name="Han K."/>
            <person name="Lee J."/>
            <person name="Park M."/>
            <person name="Lee H.A."/>
            <person name="Lee H.Y."/>
            <person name="Lee Y."/>
            <person name="Oh S."/>
            <person name="Lee J.H."/>
            <person name="Choi E."/>
            <person name="Choi E."/>
            <person name="Lee S.E."/>
            <person name="Jeon J."/>
            <person name="Kim H."/>
            <person name="Choi G."/>
            <person name="Song H."/>
            <person name="Lee J."/>
            <person name="Lee S.C."/>
            <person name="Kwon J.K."/>
            <person name="Lee H.Y."/>
            <person name="Koo N."/>
            <person name="Hong Y."/>
            <person name="Kim R.W."/>
            <person name="Kang W.H."/>
            <person name="Huh J.H."/>
            <person name="Kang B.C."/>
            <person name="Yang T.J."/>
            <person name="Lee Y.H."/>
            <person name="Bennetzen J.L."/>
            <person name="Choi D."/>
        </authorList>
    </citation>
    <scope>NUCLEOTIDE SEQUENCE [LARGE SCALE GENOMIC DNA]</scope>
    <source>
        <strain evidence="5">cv. PBC81</strain>
    </source>
</reference>
<feature type="compositionally biased region" description="Acidic residues" evidence="2">
    <location>
        <begin position="187"/>
        <end position="197"/>
    </location>
</feature>
<name>A0A2G2VZB9_CAPBA</name>
<feature type="domain" description="Isopropylmalate dehydrogenase-like" evidence="3">
    <location>
        <begin position="3"/>
        <end position="72"/>
    </location>
</feature>
<dbReference type="AlphaFoldDB" id="A0A2G2VZB9"/>
<accession>A0A2G2VZB9</accession>
<proteinExistence type="inferred from homology"/>
<dbReference type="GO" id="GO:0006102">
    <property type="term" value="P:isocitrate metabolic process"/>
    <property type="evidence" value="ECO:0007669"/>
    <property type="project" value="TreeGrafter"/>
</dbReference>
<keyword evidence="5" id="KW-1185">Reference proteome</keyword>
<dbReference type="GO" id="GO:0006099">
    <property type="term" value="P:tricarboxylic acid cycle"/>
    <property type="evidence" value="ECO:0007669"/>
    <property type="project" value="TreeGrafter"/>
</dbReference>
<dbReference type="OrthoDB" id="1731996at2759"/>
<dbReference type="EMBL" id="MLFT02000009">
    <property type="protein sequence ID" value="PHT38334.1"/>
    <property type="molecule type" value="Genomic_DNA"/>
</dbReference>
<dbReference type="Pfam" id="PF00180">
    <property type="entry name" value="Iso_dh"/>
    <property type="match status" value="1"/>
</dbReference>